<gene>
    <name evidence="2" type="ORF">CRHIZ90672A_00011927</name>
</gene>
<dbReference type="OrthoDB" id="5148732at2759"/>
<proteinExistence type="predicted"/>
<sequence length="492" mass="57325">MVAINNIALPTAVVLGLVSQALALPVQATQDIVDSGLLERAIEAEIQERDLEERFSFKKAVKGVANVGKSLLGFRDVADLDEREIEELVQRYYEDSEDLDTRDLEERKFSLGKVFKGVARTAGKLLFRDLAERDLEEMSERDIDDLVARYIDDSELDTRDLEERKFSLGKVFKGVARTAGKLLFRDLAERDLEEMSERDFEELVARYAEDAELDARDYDAELDERDLEERFFLTKAIGKVAKTAGKLLFRDLAERDIDEMSERDVDDLVARYFDEEDLEIRDFDDELEERDLEERKFSLGKVFKGVARTAGKLLFRDLAERDLDELSERDIEEIFTRYAEDADLEAREFDEEMEERDFDEEMEERDIDELDERDLEERFFLTKAIGKVAKTAGKLLFRDLSERDIDSLDERDVEELVTRAFDESTELETRDFDDLIEERDLEERKFSLGKVFKGVARTAGKLLFRDLAEEELSERDIEDIVTRAFEEYDDLE</sequence>
<organism evidence="2 3">
    <name type="scientific">Clonostachys rhizophaga</name>
    <dbReference type="NCBI Taxonomy" id="160324"/>
    <lineage>
        <taxon>Eukaryota</taxon>
        <taxon>Fungi</taxon>
        <taxon>Dikarya</taxon>
        <taxon>Ascomycota</taxon>
        <taxon>Pezizomycotina</taxon>
        <taxon>Sordariomycetes</taxon>
        <taxon>Hypocreomycetidae</taxon>
        <taxon>Hypocreales</taxon>
        <taxon>Bionectriaceae</taxon>
        <taxon>Clonostachys</taxon>
    </lineage>
</organism>
<dbReference type="Proteomes" id="UP000696573">
    <property type="component" value="Unassembled WGS sequence"/>
</dbReference>
<keyword evidence="3" id="KW-1185">Reference proteome</keyword>
<reference evidence="2" key="1">
    <citation type="submission" date="2021-10" db="EMBL/GenBank/DDBJ databases">
        <authorList>
            <person name="Piombo E."/>
        </authorList>
    </citation>
    <scope>NUCLEOTIDE SEQUENCE</scope>
</reference>
<dbReference type="AlphaFoldDB" id="A0A9N9VJQ5"/>
<evidence type="ECO:0000256" key="1">
    <source>
        <dbReference type="SAM" id="SignalP"/>
    </source>
</evidence>
<feature type="signal peptide" evidence="1">
    <location>
        <begin position="1"/>
        <end position="23"/>
    </location>
</feature>
<dbReference type="EMBL" id="CABFNQ020000700">
    <property type="protein sequence ID" value="CAH0024742.1"/>
    <property type="molecule type" value="Genomic_DNA"/>
</dbReference>
<comment type="caution">
    <text evidence="2">The sequence shown here is derived from an EMBL/GenBank/DDBJ whole genome shotgun (WGS) entry which is preliminary data.</text>
</comment>
<evidence type="ECO:0000313" key="2">
    <source>
        <dbReference type="EMBL" id="CAH0024742.1"/>
    </source>
</evidence>
<accession>A0A9N9VJQ5</accession>
<keyword evidence="1" id="KW-0732">Signal</keyword>
<feature type="chain" id="PRO_5040138592" evidence="1">
    <location>
        <begin position="24"/>
        <end position="492"/>
    </location>
</feature>
<evidence type="ECO:0000313" key="3">
    <source>
        <dbReference type="Proteomes" id="UP000696573"/>
    </source>
</evidence>
<name>A0A9N9VJQ5_9HYPO</name>
<protein>
    <submittedName>
        <fullName evidence="2">Uncharacterized protein</fullName>
    </submittedName>
</protein>